<accession>A0A0R0B1R3</accession>
<protein>
    <recommendedName>
        <fullName evidence="1">Ubiquinone biosynthesis accessory factor UbiJ</fullName>
    </recommendedName>
</protein>
<dbReference type="Pfam" id="PF02036">
    <property type="entry name" value="SCP2"/>
    <property type="match status" value="1"/>
</dbReference>
<comment type="similarity">
    <text evidence="1">Belongs to the UbiJ family.</text>
</comment>
<keyword evidence="4" id="KW-1185">Reference proteome</keyword>
<dbReference type="InterPro" id="IPR038989">
    <property type="entry name" value="UbiJ"/>
</dbReference>
<proteinExistence type="inferred from homology"/>
<dbReference type="STRING" id="676599.ARC20_04400"/>
<comment type="pathway">
    <text evidence="1">Cofactor biosynthesis; ubiquinone biosynthesis.</text>
</comment>
<comment type="function">
    <text evidence="1">Required for ubiquinone (coenzyme Q) biosynthesis. Binds hydrophobic ubiquinone biosynthetic intermediates via its SCP2 domain and is essential for the stability of the Ubi complex. May constitute a docking platform where Ubi enzymes assemble and access their SCP2-bound polyprenyl substrates.</text>
</comment>
<dbReference type="PANTHER" id="PTHR38693">
    <property type="entry name" value="UBIQUINONE BIOSYNTHESIS PROTEIN UBIJ"/>
    <property type="match status" value="1"/>
</dbReference>
<keyword evidence="1" id="KW-0963">Cytoplasm</keyword>
<evidence type="ECO:0000256" key="1">
    <source>
        <dbReference type="HAMAP-Rule" id="MF_02215"/>
    </source>
</evidence>
<dbReference type="GO" id="GO:0006744">
    <property type="term" value="P:ubiquinone biosynthetic process"/>
    <property type="evidence" value="ECO:0007669"/>
    <property type="project" value="UniProtKB-UniRule"/>
</dbReference>
<comment type="caution">
    <text evidence="3">The sequence shown here is derived from an EMBL/GenBank/DDBJ whole genome shotgun (WGS) entry which is preliminary data.</text>
</comment>
<dbReference type="PANTHER" id="PTHR38693:SF1">
    <property type="entry name" value="UBIQUINONE BIOSYNTHESIS ACCESSORY FACTOR UBIJ"/>
    <property type="match status" value="1"/>
</dbReference>
<keyword evidence="1" id="KW-0831">Ubiquinone biosynthesis</keyword>
<name>A0A0R0B1R3_9GAMM</name>
<gene>
    <name evidence="1" type="primary">ubiJ</name>
    <name evidence="3" type="ORF">ARC20_04400</name>
</gene>
<dbReference type="HAMAP" id="MF_02215">
    <property type="entry name" value="UbiJ"/>
    <property type="match status" value="1"/>
</dbReference>
<organism evidence="3 4">
    <name type="scientific">Stenotrophomonas panacihumi</name>
    <dbReference type="NCBI Taxonomy" id="676599"/>
    <lineage>
        <taxon>Bacteria</taxon>
        <taxon>Pseudomonadati</taxon>
        <taxon>Pseudomonadota</taxon>
        <taxon>Gammaproteobacteria</taxon>
        <taxon>Lysobacterales</taxon>
        <taxon>Lysobacteraceae</taxon>
        <taxon>Stenotrophomonas</taxon>
    </lineage>
</organism>
<evidence type="ECO:0000313" key="3">
    <source>
        <dbReference type="EMBL" id="KRG46915.1"/>
    </source>
</evidence>
<sequence>MPAFPLPNLKPLAGRALEAALNRALALDPDTRTAVQALDGQRIEMTLEAPALALQIRVEGDRLRVGPVDRSSEPDLAVRSTLGGLLSQLPLLAQSARGATPGGRMRVSGDAELARRLQQLASRFDPDWQLPFVAVFGEVIGVQVAQAARGALRQARVLASGLARDAAEYVTEESRDVVPRGELDAFHDDVDHLRDDVERLAARVSRLRAGGAA</sequence>
<dbReference type="EMBL" id="LLXU01000050">
    <property type="protein sequence ID" value="KRG46915.1"/>
    <property type="molecule type" value="Genomic_DNA"/>
</dbReference>
<dbReference type="RefSeq" id="WP_057644097.1">
    <property type="nucleotide sequence ID" value="NZ_LLXU01000050.1"/>
</dbReference>
<dbReference type="GO" id="GO:0005737">
    <property type="term" value="C:cytoplasm"/>
    <property type="evidence" value="ECO:0007669"/>
    <property type="project" value="UniProtKB-SubCell"/>
</dbReference>
<feature type="domain" description="SCP2" evidence="2">
    <location>
        <begin position="21"/>
        <end position="121"/>
    </location>
</feature>
<comment type="subcellular location">
    <subcellularLocation>
        <location evidence="1">Cytoplasm</location>
    </subcellularLocation>
</comment>
<dbReference type="AlphaFoldDB" id="A0A0R0B1R3"/>
<dbReference type="UniPathway" id="UPA00232"/>
<reference evidence="3 4" key="1">
    <citation type="submission" date="2015-10" db="EMBL/GenBank/DDBJ databases">
        <title>Genome sequencing and analysis of members of genus Stenotrophomonas.</title>
        <authorList>
            <person name="Patil P.P."/>
            <person name="Midha S."/>
            <person name="Patil P.B."/>
        </authorList>
    </citation>
    <scope>NUCLEOTIDE SEQUENCE [LARGE SCALE GENOMIC DNA]</scope>
    <source>
        <strain evidence="3 4">JCM 16536</strain>
    </source>
</reference>
<evidence type="ECO:0000313" key="4">
    <source>
        <dbReference type="Proteomes" id="UP000051802"/>
    </source>
</evidence>
<dbReference type="InterPro" id="IPR003033">
    <property type="entry name" value="SCP2_sterol-bd_dom"/>
</dbReference>
<dbReference type="Proteomes" id="UP000051802">
    <property type="component" value="Unassembled WGS sequence"/>
</dbReference>
<dbReference type="OrthoDB" id="5965909at2"/>
<evidence type="ECO:0000259" key="2">
    <source>
        <dbReference type="Pfam" id="PF02036"/>
    </source>
</evidence>